<organism evidence="18 19">
    <name type="scientific">Candidatus Pullilachnospira stercoravium</name>
    <dbReference type="NCBI Taxonomy" id="2840913"/>
    <lineage>
        <taxon>Bacteria</taxon>
        <taxon>Bacillati</taxon>
        <taxon>Bacillota</taxon>
        <taxon>Clostridia</taxon>
        <taxon>Lachnospirales</taxon>
        <taxon>Lachnospiraceae</taxon>
        <taxon>Lachnospiraceae incertae sedis</taxon>
        <taxon>Candidatus Pullilachnospira</taxon>
    </lineage>
</organism>
<feature type="domain" description="Histidine kinase" evidence="16">
    <location>
        <begin position="473"/>
        <end position="696"/>
    </location>
</feature>
<evidence type="ECO:0000256" key="8">
    <source>
        <dbReference type="ARBA" id="ARBA00022692"/>
    </source>
</evidence>
<dbReference type="GO" id="GO:0005886">
    <property type="term" value="C:plasma membrane"/>
    <property type="evidence" value="ECO:0007669"/>
    <property type="project" value="UniProtKB-SubCell"/>
</dbReference>
<evidence type="ECO:0000256" key="9">
    <source>
        <dbReference type="ARBA" id="ARBA00022777"/>
    </source>
</evidence>
<dbReference type="PROSITE" id="PS50110">
    <property type="entry name" value="RESPONSE_REGULATORY"/>
    <property type="match status" value="1"/>
</dbReference>
<dbReference type="FunFam" id="3.30.565.10:FF:000006">
    <property type="entry name" value="Sensor histidine kinase WalK"/>
    <property type="match status" value="1"/>
</dbReference>
<dbReference type="Pfam" id="PF02743">
    <property type="entry name" value="dCache_1"/>
    <property type="match status" value="1"/>
</dbReference>
<dbReference type="CDD" id="cd12914">
    <property type="entry name" value="PDC1_DGC_like"/>
    <property type="match status" value="1"/>
</dbReference>
<dbReference type="InterPro" id="IPR011006">
    <property type="entry name" value="CheY-like_superfamily"/>
</dbReference>
<dbReference type="GO" id="GO:0000155">
    <property type="term" value="F:phosphorelay sensor kinase activity"/>
    <property type="evidence" value="ECO:0007669"/>
    <property type="project" value="InterPro"/>
</dbReference>
<evidence type="ECO:0000259" key="16">
    <source>
        <dbReference type="PROSITE" id="PS50109"/>
    </source>
</evidence>
<evidence type="ECO:0000256" key="7">
    <source>
        <dbReference type="ARBA" id="ARBA00022679"/>
    </source>
</evidence>
<dbReference type="InterPro" id="IPR036890">
    <property type="entry name" value="HATPase_C_sf"/>
</dbReference>
<keyword evidence="11" id="KW-0902">Two-component regulatory system</keyword>
<evidence type="ECO:0000313" key="19">
    <source>
        <dbReference type="Proteomes" id="UP000886723"/>
    </source>
</evidence>
<dbReference type="Gene3D" id="3.40.50.2300">
    <property type="match status" value="1"/>
</dbReference>
<dbReference type="AlphaFoldDB" id="A0A9D1T710"/>
<evidence type="ECO:0000256" key="13">
    <source>
        <dbReference type="ARBA" id="ARBA00024867"/>
    </source>
</evidence>
<dbReference type="InterPro" id="IPR003594">
    <property type="entry name" value="HATPase_dom"/>
</dbReference>
<keyword evidence="12 15" id="KW-0472">Membrane</keyword>
<protein>
    <recommendedName>
        <fullName evidence="4">Stage 0 sporulation protein A homolog</fullName>
        <ecNumber evidence="3">2.7.13.3</ecNumber>
    </recommendedName>
</protein>
<dbReference type="Pfam" id="PF00512">
    <property type="entry name" value="HisKA"/>
    <property type="match status" value="1"/>
</dbReference>
<dbReference type="EMBL" id="DVON01000265">
    <property type="protein sequence ID" value="HIV13917.1"/>
    <property type="molecule type" value="Genomic_DNA"/>
</dbReference>
<dbReference type="CDD" id="cd18774">
    <property type="entry name" value="PDC2_HK_sensor"/>
    <property type="match status" value="1"/>
</dbReference>
<evidence type="ECO:0000256" key="10">
    <source>
        <dbReference type="ARBA" id="ARBA00022989"/>
    </source>
</evidence>
<dbReference type="InterPro" id="IPR029151">
    <property type="entry name" value="Sensor-like_sf"/>
</dbReference>
<comment type="catalytic activity">
    <reaction evidence="1">
        <text>ATP + protein L-histidine = ADP + protein N-phospho-L-histidine.</text>
        <dbReference type="EC" id="2.7.13.3"/>
    </reaction>
</comment>
<feature type="transmembrane region" description="Helical" evidence="15">
    <location>
        <begin position="20"/>
        <end position="37"/>
    </location>
</feature>
<reference evidence="18" key="2">
    <citation type="journal article" date="2021" name="PeerJ">
        <title>Extensive microbial diversity within the chicken gut microbiome revealed by metagenomics and culture.</title>
        <authorList>
            <person name="Gilroy R."/>
            <person name="Ravi A."/>
            <person name="Getino M."/>
            <person name="Pursley I."/>
            <person name="Horton D.L."/>
            <person name="Alikhan N.F."/>
            <person name="Baker D."/>
            <person name="Gharbi K."/>
            <person name="Hall N."/>
            <person name="Watson M."/>
            <person name="Adriaenssens E.M."/>
            <person name="Foster-Nyarko E."/>
            <person name="Jarju S."/>
            <person name="Secka A."/>
            <person name="Antonio M."/>
            <person name="Oren A."/>
            <person name="Chaudhuri R.R."/>
            <person name="La Ragione R."/>
            <person name="Hildebrand F."/>
            <person name="Pallen M.J."/>
        </authorList>
    </citation>
    <scope>NUCLEOTIDE SEQUENCE</scope>
    <source>
        <strain evidence="18">ChiBcec2-4451</strain>
    </source>
</reference>
<dbReference type="InterPro" id="IPR036097">
    <property type="entry name" value="HisK_dim/P_sf"/>
</dbReference>
<evidence type="ECO:0000256" key="14">
    <source>
        <dbReference type="PROSITE-ProRule" id="PRU00169"/>
    </source>
</evidence>
<dbReference type="InterPro" id="IPR004358">
    <property type="entry name" value="Sig_transdc_His_kin-like_C"/>
</dbReference>
<feature type="domain" description="Response regulatory" evidence="17">
    <location>
        <begin position="722"/>
        <end position="843"/>
    </location>
</feature>
<keyword evidence="8 15" id="KW-0812">Transmembrane</keyword>
<gene>
    <name evidence="18" type="ORF">IAA63_12385</name>
</gene>
<keyword evidence="10 15" id="KW-1133">Transmembrane helix</keyword>
<evidence type="ECO:0000256" key="5">
    <source>
        <dbReference type="ARBA" id="ARBA00022475"/>
    </source>
</evidence>
<comment type="subcellular location">
    <subcellularLocation>
        <location evidence="2">Cell membrane</location>
        <topology evidence="2">Multi-pass membrane protein</topology>
    </subcellularLocation>
</comment>
<dbReference type="PANTHER" id="PTHR43047:SF72">
    <property type="entry name" value="OSMOSENSING HISTIDINE PROTEIN KINASE SLN1"/>
    <property type="match status" value="1"/>
</dbReference>
<dbReference type="Pfam" id="PF00072">
    <property type="entry name" value="Response_reg"/>
    <property type="match status" value="1"/>
</dbReference>
<evidence type="ECO:0000313" key="18">
    <source>
        <dbReference type="EMBL" id="HIV13917.1"/>
    </source>
</evidence>
<dbReference type="SUPFAM" id="SSF47384">
    <property type="entry name" value="Homodimeric domain of signal transducing histidine kinase"/>
    <property type="match status" value="1"/>
</dbReference>
<evidence type="ECO:0000256" key="4">
    <source>
        <dbReference type="ARBA" id="ARBA00018672"/>
    </source>
</evidence>
<keyword evidence="6 14" id="KW-0597">Phosphoprotein</keyword>
<dbReference type="InterPro" id="IPR005467">
    <property type="entry name" value="His_kinase_dom"/>
</dbReference>
<proteinExistence type="predicted"/>
<evidence type="ECO:0000256" key="12">
    <source>
        <dbReference type="ARBA" id="ARBA00023136"/>
    </source>
</evidence>
<dbReference type="GO" id="GO:0009927">
    <property type="term" value="F:histidine phosphotransfer kinase activity"/>
    <property type="evidence" value="ECO:0007669"/>
    <property type="project" value="TreeGrafter"/>
</dbReference>
<comment type="function">
    <text evidence="13">May play the central regulatory role in sporulation. It may be an element of the effector pathway responsible for the activation of sporulation genes in response to nutritional stress. Spo0A may act in concert with spo0H (a sigma factor) to control the expression of some genes that are critical to the sporulation process.</text>
</comment>
<reference evidence="18" key="1">
    <citation type="submission" date="2020-10" db="EMBL/GenBank/DDBJ databases">
        <authorList>
            <person name="Gilroy R."/>
        </authorList>
    </citation>
    <scope>NUCLEOTIDE SEQUENCE</scope>
    <source>
        <strain evidence="18">ChiBcec2-4451</strain>
    </source>
</reference>
<sequence length="844" mass="94500">MKRTYHPSKPRGNPSARLNIAVLACLFLLIIWGIFLVRNKLLYNAYDMGTRLANSYASEEEDRLAVYELFLDLGSVNISERIEAGADEEFLQRWLARYSAHLSQILGTSVFDPYAVINGQIIAADPWEGDASYNYEESEWYQQALAANGSFIFTDAYTDAVTGKQIITLARELDTDGDVLAFDILLENFHSKKSQSDLPAGSSYYLFDPNGSLLYMFSHLDLSDSDSQVYVKQLFQEVSGGGLDNYASTIRGLDGRNRGVYYAITDNGWYSVITMPVGAILYEQYNSTLVILGVLAFVLVAIVVAITIRTTISDRKARHANDTLQVLGDTYYAIYRINCLSETYESIKSSEDVRPLLGKTGSYRHLMDVLKNCVDQKTYQEFEQSFSVDNIRKLTAQGVHEFGGDYQRSFGGTFKWVSIKIIRNQSLPSDEVIMCFREIDAEKHRDMQRYILLENALNTARQAAKNKNSFFSSVSHDMRTPLNAVIGLADLACREDSIPDKVRDYLEKIRHSGKQLLTLVNDILDMSRIEHGEKTELDYAPMDLYKCVEDCVSMFREQAAQEGKTLEITADGSDYSVMCDQFRLSQVLNNLISNAMKYSMAQSVITVSVARTAVQKNMGKYQIMIKDTGIGMSEEFLEHIFEPFARETMFAPVSITGTGLGMPIVKSLVQQMSGEIHISSQLGKGTTVTIILPLQMTDTPVGIQEAAASVSEEPSMFLEGRKILVAEDNMINMEIATEYLKMQGAQVLQAWNGQEAVDIFSSLEPQSLDAILMDMQMPQMDGCTASQLIRQMDRPDAGTIPIIAVTANAFAEDIAKTTRAGMDAHISKPLDMRDLMEVLKKYIR</sequence>
<dbReference type="Pfam" id="PF02518">
    <property type="entry name" value="HATPase_c"/>
    <property type="match status" value="1"/>
</dbReference>
<feature type="transmembrane region" description="Helical" evidence="15">
    <location>
        <begin position="288"/>
        <end position="308"/>
    </location>
</feature>
<keyword evidence="7" id="KW-0808">Transferase</keyword>
<evidence type="ECO:0000256" key="11">
    <source>
        <dbReference type="ARBA" id="ARBA00023012"/>
    </source>
</evidence>
<dbReference type="PRINTS" id="PR00344">
    <property type="entry name" value="BCTRLSENSOR"/>
</dbReference>
<dbReference type="InterPro" id="IPR001789">
    <property type="entry name" value="Sig_transdc_resp-reg_receiver"/>
</dbReference>
<name>A0A9D1T710_9FIRM</name>
<dbReference type="SUPFAM" id="SSF103190">
    <property type="entry name" value="Sensory domain-like"/>
    <property type="match status" value="1"/>
</dbReference>
<dbReference type="Gene3D" id="3.30.450.20">
    <property type="entry name" value="PAS domain"/>
    <property type="match status" value="2"/>
</dbReference>
<dbReference type="Gene3D" id="1.10.287.130">
    <property type="match status" value="1"/>
</dbReference>
<dbReference type="PANTHER" id="PTHR43047">
    <property type="entry name" value="TWO-COMPONENT HISTIDINE PROTEIN KINASE"/>
    <property type="match status" value="1"/>
</dbReference>
<dbReference type="CDD" id="cd17546">
    <property type="entry name" value="REC_hyHK_CKI1_RcsC-like"/>
    <property type="match status" value="1"/>
</dbReference>
<dbReference type="Proteomes" id="UP000886723">
    <property type="component" value="Unassembled WGS sequence"/>
</dbReference>
<dbReference type="SMART" id="SM00387">
    <property type="entry name" value="HATPase_c"/>
    <property type="match status" value="1"/>
</dbReference>
<dbReference type="InterPro" id="IPR003661">
    <property type="entry name" value="HisK_dim/P_dom"/>
</dbReference>
<evidence type="ECO:0000256" key="3">
    <source>
        <dbReference type="ARBA" id="ARBA00012438"/>
    </source>
</evidence>
<dbReference type="CDD" id="cd00082">
    <property type="entry name" value="HisKA"/>
    <property type="match status" value="1"/>
</dbReference>
<evidence type="ECO:0000256" key="6">
    <source>
        <dbReference type="ARBA" id="ARBA00022553"/>
    </source>
</evidence>
<dbReference type="SUPFAM" id="SSF52172">
    <property type="entry name" value="CheY-like"/>
    <property type="match status" value="1"/>
</dbReference>
<dbReference type="SMART" id="SM00448">
    <property type="entry name" value="REC"/>
    <property type="match status" value="1"/>
</dbReference>
<evidence type="ECO:0000256" key="15">
    <source>
        <dbReference type="SAM" id="Phobius"/>
    </source>
</evidence>
<keyword evidence="9" id="KW-0418">Kinase</keyword>
<dbReference type="PROSITE" id="PS50109">
    <property type="entry name" value="HIS_KIN"/>
    <property type="match status" value="1"/>
</dbReference>
<comment type="caution">
    <text evidence="18">The sequence shown here is derived from an EMBL/GenBank/DDBJ whole genome shotgun (WGS) entry which is preliminary data.</text>
</comment>
<evidence type="ECO:0000256" key="2">
    <source>
        <dbReference type="ARBA" id="ARBA00004651"/>
    </source>
</evidence>
<evidence type="ECO:0000256" key="1">
    <source>
        <dbReference type="ARBA" id="ARBA00000085"/>
    </source>
</evidence>
<dbReference type="InterPro" id="IPR033479">
    <property type="entry name" value="dCache_1"/>
</dbReference>
<feature type="modified residue" description="4-aspartylphosphate" evidence="14">
    <location>
        <position position="774"/>
    </location>
</feature>
<dbReference type="Gene3D" id="3.30.565.10">
    <property type="entry name" value="Histidine kinase-like ATPase, C-terminal domain"/>
    <property type="match status" value="1"/>
</dbReference>
<dbReference type="EC" id="2.7.13.3" evidence="3"/>
<dbReference type="SUPFAM" id="SSF55874">
    <property type="entry name" value="ATPase domain of HSP90 chaperone/DNA topoisomerase II/histidine kinase"/>
    <property type="match status" value="1"/>
</dbReference>
<accession>A0A9D1T710</accession>
<keyword evidence="5" id="KW-1003">Cell membrane</keyword>
<dbReference type="SMART" id="SM00388">
    <property type="entry name" value="HisKA"/>
    <property type="match status" value="1"/>
</dbReference>
<evidence type="ECO:0000259" key="17">
    <source>
        <dbReference type="PROSITE" id="PS50110"/>
    </source>
</evidence>